<gene>
    <name evidence="4" type="ORF">GRI75_05165</name>
</gene>
<dbReference type="InterPro" id="IPR001633">
    <property type="entry name" value="EAL_dom"/>
</dbReference>
<evidence type="ECO:0000313" key="4">
    <source>
        <dbReference type="EMBL" id="MXP41034.1"/>
    </source>
</evidence>
<keyword evidence="1" id="KW-1133">Transmembrane helix</keyword>
<sequence length="662" mass="71260">MSLRSLARSSSIKRLSTIIEGYLGCDSQDELVRRKLVASLYAQPASLIFGALAGIATAVTAAVLTEHPLLIASAGILIIVAVARVIATLWFRQDSESERGDTHSLDLVFQLGALSFALLGGIVGALTLLVGNVAHLPTLTVSYALVYGVSIAARNAGRPVMAMGQLLFASVPVLVACLLVGGAPLYVFAAILVMLILGMTSITRNVFEVLREQIIAAKASATMADQMREQARTDVVTGLLNRAGLNHALVEQMMKLPQGRSLALFWLDLDRFKEVNDTLGHAIGDGVLAEVAKRLIDTVPEGATVARFGGDEFVAACIVDDRAQCEQLASAMICDLSRPFRISGHRIGTGASMGVALLPDDGPDIETVMQSADLALYHAKVGGRNQLRFFDPSMTRDLVRKKEIETELRSAILRDELSIFFQPIVDLKTGRIRTFEALVRWFHPEKGELRPDEFIPVAEETGVIITLGNWITAQAAKAAAQWPDDVTLAVNLSPLQIRAPGAALGILNALRDAGLPPHRLELEVTESLFMDDSENTARFMQELSAAGVNFALDDFGTGYSSLGYINNFPFKKIKVDRSFVSGPHIGRKSDAIIRAVAEMGSTLEMEIVAEGLETVEQVQAVSAAGCTLGQGYYFSRAVPDFLAAMLLAQERDGLDTGKRLAS</sequence>
<feature type="transmembrane region" description="Helical" evidence="1">
    <location>
        <begin position="166"/>
        <end position="199"/>
    </location>
</feature>
<dbReference type="InterPro" id="IPR029787">
    <property type="entry name" value="Nucleotide_cyclase"/>
</dbReference>
<dbReference type="InterPro" id="IPR035919">
    <property type="entry name" value="EAL_sf"/>
</dbReference>
<feature type="transmembrane region" description="Helical" evidence="1">
    <location>
        <begin position="136"/>
        <end position="154"/>
    </location>
</feature>
<keyword evidence="5" id="KW-1185">Reference proteome</keyword>
<evidence type="ECO:0000256" key="1">
    <source>
        <dbReference type="SAM" id="Phobius"/>
    </source>
</evidence>
<dbReference type="SMART" id="SM00267">
    <property type="entry name" value="GGDEF"/>
    <property type="match status" value="1"/>
</dbReference>
<dbReference type="NCBIfam" id="TIGR00254">
    <property type="entry name" value="GGDEF"/>
    <property type="match status" value="1"/>
</dbReference>
<comment type="caution">
    <text evidence="4">The sequence shown here is derived from an EMBL/GenBank/DDBJ whole genome shotgun (WGS) entry which is preliminary data.</text>
</comment>
<feature type="transmembrane region" description="Helical" evidence="1">
    <location>
        <begin position="70"/>
        <end position="91"/>
    </location>
</feature>
<dbReference type="PROSITE" id="PS50883">
    <property type="entry name" value="EAL"/>
    <property type="match status" value="1"/>
</dbReference>
<organism evidence="4 5">
    <name type="scientific">Croceibacterium soli</name>
    <dbReference type="NCBI Taxonomy" id="1739690"/>
    <lineage>
        <taxon>Bacteria</taxon>
        <taxon>Pseudomonadati</taxon>
        <taxon>Pseudomonadota</taxon>
        <taxon>Alphaproteobacteria</taxon>
        <taxon>Sphingomonadales</taxon>
        <taxon>Erythrobacteraceae</taxon>
        <taxon>Croceibacterium</taxon>
    </lineage>
</organism>
<dbReference type="AlphaFoldDB" id="A0A6I4UTD8"/>
<evidence type="ECO:0000313" key="5">
    <source>
        <dbReference type="Proteomes" id="UP000469159"/>
    </source>
</evidence>
<dbReference type="PANTHER" id="PTHR44757:SF2">
    <property type="entry name" value="BIOFILM ARCHITECTURE MAINTENANCE PROTEIN MBAA"/>
    <property type="match status" value="1"/>
</dbReference>
<dbReference type="SUPFAM" id="SSF55073">
    <property type="entry name" value="Nucleotide cyclase"/>
    <property type="match status" value="1"/>
</dbReference>
<evidence type="ECO:0000259" key="3">
    <source>
        <dbReference type="PROSITE" id="PS50887"/>
    </source>
</evidence>
<dbReference type="InterPro" id="IPR000160">
    <property type="entry name" value="GGDEF_dom"/>
</dbReference>
<feature type="transmembrane region" description="Helical" evidence="1">
    <location>
        <begin position="111"/>
        <end position="130"/>
    </location>
</feature>
<protein>
    <submittedName>
        <fullName evidence="4">EAL domain-containing protein</fullName>
    </submittedName>
</protein>
<accession>A0A6I4UTD8</accession>
<dbReference type="Gene3D" id="3.30.70.270">
    <property type="match status" value="1"/>
</dbReference>
<dbReference type="SUPFAM" id="SSF141868">
    <property type="entry name" value="EAL domain-like"/>
    <property type="match status" value="1"/>
</dbReference>
<dbReference type="Pfam" id="PF00563">
    <property type="entry name" value="EAL"/>
    <property type="match status" value="1"/>
</dbReference>
<dbReference type="InterPro" id="IPR043128">
    <property type="entry name" value="Rev_trsase/Diguanyl_cyclase"/>
</dbReference>
<keyword evidence="1" id="KW-0472">Membrane</keyword>
<dbReference type="Pfam" id="PF00990">
    <property type="entry name" value="GGDEF"/>
    <property type="match status" value="1"/>
</dbReference>
<dbReference type="OrthoDB" id="9814202at2"/>
<dbReference type="EMBL" id="WTYK01000002">
    <property type="protein sequence ID" value="MXP41034.1"/>
    <property type="molecule type" value="Genomic_DNA"/>
</dbReference>
<feature type="domain" description="GGDEF" evidence="3">
    <location>
        <begin position="260"/>
        <end position="392"/>
    </location>
</feature>
<name>A0A6I4UTD8_9SPHN</name>
<proteinExistence type="predicted"/>
<dbReference type="Proteomes" id="UP000469159">
    <property type="component" value="Unassembled WGS sequence"/>
</dbReference>
<feature type="transmembrane region" description="Helical" evidence="1">
    <location>
        <begin position="40"/>
        <end position="64"/>
    </location>
</feature>
<dbReference type="PROSITE" id="PS50887">
    <property type="entry name" value="GGDEF"/>
    <property type="match status" value="1"/>
</dbReference>
<dbReference type="PANTHER" id="PTHR44757">
    <property type="entry name" value="DIGUANYLATE CYCLASE DGCP"/>
    <property type="match status" value="1"/>
</dbReference>
<dbReference type="CDD" id="cd01949">
    <property type="entry name" value="GGDEF"/>
    <property type="match status" value="1"/>
</dbReference>
<evidence type="ECO:0000259" key="2">
    <source>
        <dbReference type="PROSITE" id="PS50883"/>
    </source>
</evidence>
<dbReference type="SMART" id="SM00052">
    <property type="entry name" value="EAL"/>
    <property type="match status" value="1"/>
</dbReference>
<dbReference type="CDD" id="cd01948">
    <property type="entry name" value="EAL"/>
    <property type="match status" value="1"/>
</dbReference>
<keyword evidence="1" id="KW-0812">Transmembrane</keyword>
<dbReference type="InterPro" id="IPR052155">
    <property type="entry name" value="Biofilm_reg_signaling"/>
</dbReference>
<reference evidence="4 5" key="1">
    <citation type="submission" date="2019-12" db="EMBL/GenBank/DDBJ databases">
        <title>Genomic-based taxomic classification of the family Erythrobacteraceae.</title>
        <authorList>
            <person name="Xu L."/>
        </authorList>
    </citation>
    <scope>NUCLEOTIDE SEQUENCE [LARGE SCALE GENOMIC DNA]</scope>
    <source>
        <strain evidence="4 5">MCCC 1K02066</strain>
    </source>
</reference>
<dbReference type="Gene3D" id="3.20.20.450">
    <property type="entry name" value="EAL domain"/>
    <property type="match status" value="1"/>
</dbReference>
<feature type="domain" description="EAL" evidence="2">
    <location>
        <begin position="401"/>
        <end position="651"/>
    </location>
</feature>